<dbReference type="AlphaFoldDB" id="A0A1M5LP59"/>
<reference evidence="2 3" key="1">
    <citation type="submission" date="2016-11" db="EMBL/GenBank/DDBJ databases">
        <authorList>
            <person name="Jaros S."/>
            <person name="Januszkiewicz K."/>
            <person name="Wedrychowicz H."/>
        </authorList>
    </citation>
    <scope>NUCLEOTIDE SEQUENCE [LARGE SCALE GENOMIC DNA]</scope>
    <source>
        <strain evidence="2 3">DSM 44523</strain>
    </source>
</reference>
<sequence length="231" mass="24293">MESLGLLDAVGRWGAGQSLGGFALWGVPIPWLGRVGICLLVLGGLAVVLDLVGAVRLEQWARDATPDGGAARARLVRAVRAALSWRVLPQRYAARAERRWRAARRFRAGALCHERYVEIVERNAPTVGELGLVLLGAAVRIAGAALAHQSLEGASWPSWRVVAPLAVLVWGPVGGALVLWQLVSTACERGLRGVTSLAARALTAGEGTTGAWRCAAVSSLLLGFALTLLAS</sequence>
<name>A0A1M5LP59_STRHI</name>
<keyword evidence="1" id="KW-1133">Transmembrane helix</keyword>
<keyword evidence="3" id="KW-1185">Reference proteome</keyword>
<keyword evidence="1" id="KW-0812">Transmembrane</keyword>
<feature type="transmembrane region" description="Helical" evidence="1">
    <location>
        <begin position="161"/>
        <end position="183"/>
    </location>
</feature>
<proteinExistence type="predicted"/>
<dbReference type="EMBL" id="FQVN01000012">
    <property type="protein sequence ID" value="SHG66877.1"/>
    <property type="molecule type" value="Genomic_DNA"/>
</dbReference>
<feature type="transmembrane region" description="Helical" evidence="1">
    <location>
        <begin position="31"/>
        <end position="52"/>
    </location>
</feature>
<evidence type="ECO:0000313" key="3">
    <source>
        <dbReference type="Proteomes" id="UP000184501"/>
    </source>
</evidence>
<gene>
    <name evidence="2" type="ORF">SAMN05444320_11210</name>
</gene>
<keyword evidence="1" id="KW-0472">Membrane</keyword>
<evidence type="ECO:0000313" key="2">
    <source>
        <dbReference type="EMBL" id="SHG66877.1"/>
    </source>
</evidence>
<evidence type="ECO:0000256" key="1">
    <source>
        <dbReference type="SAM" id="Phobius"/>
    </source>
</evidence>
<accession>A0A1M5LP59</accession>
<dbReference type="Proteomes" id="UP000184501">
    <property type="component" value="Unassembled WGS sequence"/>
</dbReference>
<organism evidence="2 3">
    <name type="scientific">Streptoalloteichus hindustanus</name>
    <dbReference type="NCBI Taxonomy" id="2017"/>
    <lineage>
        <taxon>Bacteria</taxon>
        <taxon>Bacillati</taxon>
        <taxon>Actinomycetota</taxon>
        <taxon>Actinomycetes</taxon>
        <taxon>Pseudonocardiales</taxon>
        <taxon>Pseudonocardiaceae</taxon>
        <taxon>Streptoalloteichus</taxon>
    </lineage>
</organism>
<protein>
    <submittedName>
        <fullName evidence="2">Uncharacterized protein</fullName>
    </submittedName>
</protein>
<dbReference type="RefSeq" id="WP_073488800.1">
    <property type="nucleotide sequence ID" value="NZ_FQVN01000012.1"/>
</dbReference>